<gene>
    <name evidence="2" type="ORF">D2V08_10465</name>
</gene>
<accession>A0A3A1N5E0</accession>
<dbReference type="OrthoDB" id="1445762at2"/>
<dbReference type="EMBL" id="QXFH01000072">
    <property type="protein sequence ID" value="RIV32845.1"/>
    <property type="molecule type" value="Genomic_DNA"/>
</dbReference>
<evidence type="ECO:0000313" key="2">
    <source>
        <dbReference type="EMBL" id="RIV32845.1"/>
    </source>
</evidence>
<dbReference type="RefSeq" id="WP_119608111.1">
    <property type="nucleotide sequence ID" value="NZ_QXFH01000072.1"/>
</dbReference>
<keyword evidence="1" id="KW-0732">Signal</keyword>
<dbReference type="InterPro" id="IPR027396">
    <property type="entry name" value="DsrEFH-like"/>
</dbReference>
<proteinExistence type="predicted"/>
<evidence type="ECO:0000313" key="3">
    <source>
        <dbReference type="Proteomes" id="UP000266067"/>
    </source>
</evidence>
<evidence type="ECO:0000256" key="1">
    <source>
        <dbReference type="SAM" id="SignalP"/>
    </source>
</evidence>
<reference evidence="2 3" key="1">
    <citation type="submission" date="2018-08" db="EMBL/GenBank/DDBJ databases">
        <title>Proposal of Muricauda 72 sp.nov. and Muricauda NH166 sp.nov., isolated from seawater.</title>
        <authorList>
            <person name="Cheng H."/>
            <person name="Wu Y.-H."/>
            <person name="Guo L.-L."/>
            <person name="Xu X.-W."/>
        </authorList>
    </citation>
    <scope>NUCLEOTIDE SEQUENCE [LARGE SCALE GENOMIC DNA]</scope>
    <source>
        <strain evidence="2 3">KCTC 22173</strain>
    </source>
</reference>
<sequence length="141" mass="15403">MKKLFMVALVAITFLTGLSQVSAQSTYNKDQNNYIVLTRKIPQLKAILLAADELATDDGAKFGEFHVVICGETVKGLTDIAQMQPFLDLAKSEKIKLLACGFSLKKFGVVATKLPKEMGVVANGILYDFNLQKDGFLSITL</sequence>
<name>A0A3A1N5E0_9FLAO</name>
<organism evidence="2 3">
    <name type="scientific">Flagellimonas lutimaris</name>
    <dbReference type="NCBI Taxonomy" id="475082"/>
    <lineage>
        <taxon>Bacteria</taxon>
        <taxon>Pseudomonadati</taxon>
        <taxon>Bacteroidota</taxon>
        <taxon>Flavobacteriia</taxon>
        <taxon>Flavobacteriales</taxon>
        <taxon>Flavobacteriaceae</taxon>
        <taxon>Flagellimonas</taxon>
    </lineage>
</organism>
<dbReference type="Gene3D" id="3.40.1260.10">
    <property type="entry name" value="DsrEFH-like"/>
    <property type="match status" value="1"/>
</dbReference>
<keyword evidence="3" id="KW-1185">Reference proteome</keyword>
<dbReference type="SUPFAM" id="SSF75169">
    <property type="entry name" value="DsrEFH-like"/>
    <property type="match status" value="1"/>
</dbReference>
<dbReference type="Proteomes" id="UP000266067">
    <property type="component" value="Unassembled WGS sequence"/>
</dbReference>
<feature type="signal peptide" evidence="1">
    <location>
        <begin position="1"/>
        <end position="23"/>
    </location>
</feature>
<feature type="chain" id="PRO_5017287129" evidence="1">
    <location>
        <begin position="24"/>
        <end position="141"/>
    </location>
</feature>
<dbReference type="AlphaFoldDB" id="A0A3A1N5E0"/>
<comment type="caution">
    <text evidence="2">The sequence shown here is derived from an EMBL/GenBank/DDBJ whole genome shotgun (WGS) entry which is preliminary data.</text>
</comment>
<protein>
    <submittedName>
        <fullName evidence="2">Sulfur reduction protein DsrE</fullName>
    </submittedName>
</protein>